<evidence type="ECO:0000313" key="2">
    <source>
        <dbReference type="Proteomes" id="UP000805193"/>
    </source>
</evidence>
<sequence>MVIFLAALHWLNHNYLEHEEHVLRVLQCVRFSTMSSEELLRCLHPPLLPGIMEAPEVLSHIHAAICYKTAVELHQQHLFEERAEKPRYFKLDGPITLWDLDIFREDGRVSSGAKPPSLLRGIDASPNAVQRPRLAHAQRSPLTASDPLCDYLVRPPSDGDQQPMWSRDPYEKLPGVAGSPWDAASAVLLAVGGYNPEAPFETATGSNILRYHVRNNKWEQYASFPMPRHHHCAVLYEDKVFVMGGYDNYQTAGGQLEPTNMCFAFDLSRRLWQPLPGMAHARAYHAAAIVDQTIYVLGGRNTDGRSVLPLLVP</sequence>
<keyword evidence="2" id="KW-1185">Reference proteome</keyword>
<proteinExistence type="predicted"/>
<protein>
    <submittedName>
        <fullName evidence="1">Uncharacterized protein</fullName>
    </submittedName>
</protein>
<accession>A0AC60Q5S8</accession>
<name>A0AC60Q5S8_IXOPE</name>
<dbReference type="Proteomes" id="UP000805193">
    <property type="component" value="Unassembled WGS sequence"/>
</dbReference>
<comment type="caution">
    <text evidence="1">The sequence shown here is derived from an EMBL/GenBank/DDBJ whole genome shotgun (WGS) entry which is preliminary data.</text>
</comment>
<reference evidence="1 2" key="1">
    <citation type="journal article" date="2020" name="Cell">
        <title>Large-Scale Comparative Analyses of Tick Genomes Elucidate Their Genetic Diversity and Vector Capacities.</title>
        <authorList>
            <consortium name="Tick Genome and Microbiome Consortium (TIGMIC)"/>
            <person name="Jia N."/>
            <person name="Wang J."/>
            <person name="Shi W."/>
            <person name="Du L."/>
            <person name="Sun Y."/>
            <person name="Zhan W."/>
            <person name="Jiang J.F."/>
            <person name="Wang Q."/>
            <person name="Zhang B."/>
            <person name="Ji P."/>
            <person name="Bell-Sakyi L."/>
            <person name="Cui X.M."/>
            <person name="Yuan T.T."/>
            <person name="Jiang B.G."/>
            <person name="Yang W.F."/>
            <person name="Lam T.T."/>
            <person name="Chang Q.C."/>
            <person name="Ding S.J."/>
            <person name="Wang X.J."/>
            <person name="Zhu J.G."/>
            <person name="Ruan X.D."/>
            <person name="Zhao L."/>
            <person name="Wei J.T."/>
            <person name="Ye R.Z."/>
            <person name="Que T.C."/>
            <person name="Du C.H."/>
            <person name="Zhou Y.H."/>
            <person name="Cheng J.X."/>
            <person name="Dai P.F."/>
            <person name="Guo W.B."/>
            <person name="Han X.H."/>
            <person name="Huang E.J."/>
            <person name="Li L.F."/>
            <person name="Wei W."/>
            <person name="Gao Y.C."/>
            <person name="Liu J.Z."/>
            <person name="Shao H.Z."/>
            <person name="Wang X."/>
            <person name="Wang C.C."/>
            <person name="Yang T.C."/>
            <person name="Huo Q.B."/>
            <person name="Li W."/>
            <person name="Chen H.Y."/>
            <person name="Chen S.E."/>
            <person name="Zhou L.G."/>
            <person name="Ni X.B."/>
            <person name="Tian J.H."/>
            <person name="Sheng Y."/>
            <person name="Liu T."/>
            <person name="Pan Y.S."/>
            <person name="Xia L.Y."/>
            <person name="Li J."/>
            <person name="Zhao F."/>
            <person name="Cao W.C."/>
        </authorList>
    </citation>
    <scope>NUCLEOTIDE SEQUENCE [LARGE SCALE GENOMIC DNA]</scope>
    <source>
        <strain evidence="1">Iper-2018</strain>
    </source>
</reference>
<dbReference type="EMBL" id="JABSTQ010009531">
    <property type="protein sequence ID" value="KAG0428383.1"/>
    <property type="molecule type" value="Genomic_DNA"/>
</dbReference>
<gene>
    <name evidence="1" type="ORF">HPB47_024633</name>
</gene>
<organism evidence="1 2">
    <name type="scientific">Ixodes persulcatus</name>
    <name type="common">Taiga tick</name>
    <dbReference type="NCBI Taxonomy" id="34615"/>
    <lineage>
        <taxon>Eukaryota</taxon>
        <taxon>Metazoa</taxon>
        <taxon>Ecdysozoa</taxon>
        <taxon>Arthropoda</taxon>
        <taxon>Chelicerata</taxon>
        <taxon>Arachnida</taxon>
        <taxon>Acari</taxon>
        <taxon>Parasitiformes</taxon>
        <taxon>Ixodida</taxon>
        <taxon>Ixodoidea</taxon>
        <taxon>Ixodidae</taxon>
        <taxon>Ixodinae</taxon>
        <taxon>Ixodes</taxon>
    </lineage>
</organism>
<evidence type="ECO:0000313" key="1">
    <source>
        <dbReference type="EMBL" id="KAG0428383.1"/>
    </source>
</evidence>